<dbReference type="Proteomes" id="UP000318483">
    <property type="component" value="Chromosome"/>
</dbReference>
<feature type="transmembrane region" description="Helical" evidence="10">
    <location>
        <begin position="195"/>
        <end position="218"/>
    </location>
</feature>
<sequence length="453" mass="48811">MTQEMTYPEHARKMLALGLPLIGSQLAQVAVQVTDTVMMGWYGIEELAALVLAHSIYFTTFVLGAGFAWAVMPVVASASEEGDEVQIRRVTRMGLWASLGFVLLVVGPFMLSEPLFLAMGQDPVIATLASQYLRIAAWGLIPALLFMVIRSYLSGLERTQIVLWVAVAGAVLNVFLNYILIFGNFGAPELGVRGAAIASVGVHCLSLIVAAIYAARSFPEHDLFARLWKPDWQAFGQVFRLGWPIGITNLAEVGLFAFSSIMMGWVGPQTLAAHGIALQLISMTFMIHIGLSQAATIRAGRAFGRKDPEHLKKGALTGIAMSAAVAIITATAFIVTPEPLVALFLDPNEPARDAIIAICVSLLVAAAMFQVADAMQVIALGLLRGMQDTRVPMVLAAVSYWALGAPFAYIVAFPMGFEGLGIWLGLALGLTCAALAMMWRFWRRTLPSLSPRT</sequence>
<dbReference type="InterPro" id="IPR048279">
    <property type="entry name" value="MdtK-like"/>
</dbReference>
<feature type="transmembrane region" description="Helical" evidence="10">
    <location>
        <begin position="238"/>
        <end position="265"/>
    </location>
</feature>
<evidence type="ECO:0000256" key="10">
    <source>
        <dbReference type="SAM" id="Phobius"/>
    </source>
</evidence>
<dbReference type="GO" id="GO:0042910">
    <property type="term" value="F:xenobiotic transmembrane transporter activity"/>
    <property type="evidence" value="ECO:0007669"/>
    <property type="project" value="InterPro"/>
</dbReference>
<evidence type="ECO:0000256" key="3">
    <source>
        <dbReference type="ARBA" id="ARBA00022449"/>
    </source>
</evidence>
<feature type="transmembrane region" description="Helical" evidence="10">
    <location>
        <begin position="315"/>
        <end position="335"/>
    </location>
</feature>
<dbReference type="InterPro" id="IPR050222">
    <property type="entry name" value="MATE_MdtK"/>
</dbReference>
<dbReference type="OrthoDB" id="9780160at2"/>
<dbReference type="AlphaFoldDB" id="A0A5B8IZE8"/>
<feature type="transmembrane region" description="Helical" evidence="10">
    <location>
        <begin position="271"/>
        <end position="294"/>
    </location>
</feature>
<evidence type="ECO:0000256" key="1">
    <source>
        <dbReference type="ARBA" id="ARBA00004429"/>
    </source>
</evidence>
<feature type="transmembrane region" description="Helical" evidence="10">
    <location>
        <begin position="161"/>
        <end position="183"/>
    </location>
</feature>
<evidence type="ECO:0000256" key="4">
    <source>
        <dbReference type="ARBA" id="ARBA00022475"/>
    </source>
</evidence>
<evidence type="ECO:0000256" key="5">
    <source>
        <dbReference type="ARBA" id="ARBA00022692"/>
    </source>
</evidence>
<keyword evidence="5 10" id="KW-0812">Transmembrane</keyword>
<evidence type="ECO:0000256" key="2">
    <source>
        <dbReference type="ARBA" id="ARBA00022448"/>
    </source>
</evidence>
<feature type="transmembrane region" description="Helical" evidence="10">
    <location>
        <begin position="355"/>
        <end position="382"/>
    </location>
</feature>
<feature type="transmembrane region" description="Helical" evidence="10">
    <location>
        <begin position="93"/>
        <end position="111"/>
    </location>
</feature>
<dbReference type="InterPro" id="IPR002528">
    <property type="entry name" value="MATE_fam"/>
</dbReference>
<accession>A0A5B8IZE8</accession>
<dbReference type="GO" id="GO:0006811">
    <property type="term" value="P:monoatomic ion transport"/>
    <property type="evidence" value="ECO:0007669"/>
    <property type="project" value="UniProtKB-KW"/>
</dbReference>
<dbReference type="CDD" id="cd13131">
    <property type="entry name" value="MATE_NorM_like"/>
    <property type="match status" value="1"/>
</dbReference>
<organism evidence="11 12">
    <name type="scientific">Qingshengfaniella alkalisoli</name>
    <dbReference type="NCBI Taxonomy" id="2599296"/>
    <lineage>
        <taxon>Bacteria</taxon>
        <taxon>Pseudomonadati</taxon>
        <taxon>Pseudomonadota</taxon>
        <taxon>Alphaproteobacteria</taxon>
        <taxon>Rhodobacterales</taxon>
        <taxon>Paracoccaceae</taxon>
        <taxon>Qingshengfaniella</taxon>
    </lineage>
</organism>
<keyword evidence="12" id="KW-1185">Reference proteome</keyword>
<evidence type="ECO:0000256" key="7">
    <source>
        <dbReference type="ARBA" id="ARBA00023065"/>
    </source>
</evidence>
<evidence type="ECO:0000313" key="11">
    <source>
        <dbReference type="EMBL" id="QDY70311.1"/>
    </source>
</evidence>
<dbReference type="NCBIfam" id="TIGR00797">
    <property type="entry name" value="matE"/>
    <property type="match status" value="1"/>
</dbReference>
<dbReference type="PANTHER" id="PTHR43298">
    <property type="entry name" value="MULTIDRUG RESISTANCE PROTEIN NORM-RELATED"/>
    <property type="match status" value="1"/>
</dbReference>
<gene>
    <name evidence="11" type="ORF">FPZ52_09425</name>
</gene>
<dbReference type="Pfam" id="PF01554">
    <property type="entry name" value="MatE"/>
    <property type="match status" value="2"/>
</dbReference>
<feature type="transmembrane region" description="Helical" evidence="10">
    <location>
        <begin position="420"/>
        <end position="442"/>
    </location>
</feature>
<proteinExistence type="predicted"/>
<keyword evidence="4" id="KW-1003">Cell membrane</keyword>
<keyword evidence="3" id="KW-0050">Antiport</keyword>
<dbReference type="PANTHER" id="PTHR43298:SF2">
    <property type="entry name" value="FMN_FAD EXPORTER YEEO-RELATED"/>
    <property type="match status" value="1"/>
</dbReference>
<feature type="transmembrane region" description="Helical" evidence="10">
    <location>
        <begin position="394"/>
        <end position="414"/>
    </location>
</feature>
<keyword evidence="8 10" id="KW-0472">Membrane</keyword>
<keyword evidence="6 10" id="KW-1133">Transmembrane helix</keyword>
<keyword evidence="7" id="KW-0406">Ion transport</keyword>
<dbReference type="KEGG" id="lit:FPZ52_09425"/>
<feature type="transmembrane region" description="Helical" evidence="10">
    <location>
        <begin position="47"/>
        <end position="72"/>
    </location>
</feature>
<feature type="transmembrane region" description="Helical" evidence="10">
    <location>
        <begin position="131"/>
        <end position="149"/>
    </location>
</feature>
<dbReference type="EMBL" id="CP042261">
    <property type="protein sequence ID" value="QDY70311.1"/>
    <property type="molecule type" value="Genomic_DNA"/>
</dbReference>
<evidence type="ECO:0000256" key="6">
    <source>
        <dbReference type="ARBA" id="ARBA00022989"/>
    </source>
</evidence>
<comment type="subcellular location">
    <subcellularLocation>
        <location evidence="1">Cell inner membrane</location>
        <topology evidence="1">Multi-pass membrane protein</topology>
    </subcellularLocation>
</comment>
<evidence type="ECO:0000256" key="9">
    <source>
        <dbReference type="ARBA" id="ARBA00031636"/>
    </source>
</evidence>
<dbReference type="GO" id="GO:0005886">
    <property type="term" value="C:plasma membrane"/>
    <property type="evidence" value="ECO:0007669"/>
    <property type="project" value="UniProtKB-SubCell"/>
</dbReference>
<evidence type="ECO:0000256" key="8">
    <source>
        <dbReference type="ARBA" id="ARBA00023136"/>
    </source>
</evidence>
<dbReference type="PIRSF" id="PIRSF006603">
    <property type="entry name" value="DinF"/>
    <property type="match status" value="1"/>
</dbReference>
<evidence type="ECO:0000313" key="12">
    <source>
        <dbReference type="Proteomes" id="UP000318483"/>
    </source>
</evidence>
<keyword evidence="2" id="KW-0813">Transport</keyword>
<reference evidence="11 12" key="1">
    <citation type="submission" date="2019-07" db="EMBL/GenBank/DDBJ databases">
        <title>Litoreibacter alkalisoli sp. nov., isolated from saline-alkaline soil.</title>
        <authorList>
            <person name="Wang S."/>
            <person name="Xu L."/>
            <person name="Xing Y.-T."/>
            <person name="Sun J.-Q."/>
        </authorList>
    </citation>
    <scope>NUCLEOTIDE SEQUENCE [LARGE SCALE GENOMIC DNA]</scope>
    <source>
        <strain evidence="11 12">LN3S51</strain>
    </source>
</reference>
<protein>
    <recommendedName>
        <fullName evidence="9">Multidrug-efflux transporter</fullName>
    </recommendedName>
</protein>
<name>A0A5B8IZE8_9RHOB</name>
<dbReference type="GO" id="GO:0015297">
    <property type="term" value="F:antiporter activity"/>
    <property type="evidence" value="ECO:0007669"/>
    <property type="project" value="UniProtKB-KW"/>
</dbReference>